<dbReference type="AlphaFoldDB" id="A0A2A6BLC6"/>
<reference evidence="2" key="1">
    <citation type="journal article" date="2008" name="Nat. Genet.">
        <title>The Pristionchus pacificus genome provides a unique perspective on nematode lifestyle and parasitism.</title>
        <authorList>
            <person name="Dieterich C."/>
            <person name="Clifton S.W."/>
            <person name="Schuster L.N."/>
            <person name="Chinwalla A."/>
            <person name="Delehaunty K."/>
            <person name="Dinkelacker I."/>
            <person name="Fulton L."/>
            <person name="Fulton R."/>
            <person name="Godfrey J."/>
            <person name="Minx P."/>
            <person name="Mitreva M."/>
            <person name="Roeseler W."/>
            <person name="Tian H."/>
            <person name="Witte H."/>
            <person name="Yang S.P."/>
            <person name="Wilson R.K."/>
            <person name="Sommer R.J."/>
        </authorList>
    </citation>
    <scope>NUCLEOTIDE SEQUENCE [LARGE SCALE GENOMIC DNA]</scope>
    <source>
        <strain evidence="2">PS312</strain>
    </source>
</reference>
<evidence type="ECO:0000313" key="2">
    <source>
        <dbReference type="Proteomes" id="UP000005239"/>
    </source>
</evidence>
<evidence type="ECO:0000313" key="1">
    <source>
        <dbReference type="EnsemblMetazoa" id="PPA35762.1"/>
    </source>
</evidence>
<dbReference type="EnsemblMetazoa" id="PPA35762.1">
    <property type="protein sequence ID" value="PPA35762.1"/>
    <property type="gene ID" value="WBGene00274131"/>
</dbReference>
<keyword evidence="2" id="KW-1185">Reference proteome</keyword>
<proteinExistence type="predicted"/>
<sequence length="278" mass="31360">MFFIKEKVKSIVAAELTNGVAGLQIKLERLTTESEFRKSEIDRYKKELAETTTKSKTVSNDLHKSLKTDRAKIRQLEIDLANAQAQSAVYQTKLNSKIATESKDMVSFRAKVNRQLEVDLANAQAQSAVYQVLFLPYSTFIFLLSHKAELNSKIATELYGMSSIQSKIGNVEKMLKKKGDDNSGLRGLIIASDAEQKKMVEKLEKMNLDLNCHFNEANKSLLRARFTEISKLTETYTYSSSVKLAGMDWAIFVCTEMIGDKKYLSAYIEILSKPIPES</sequence>
<accession>A0A8R1YTC0</accession>
<dbReference type="Proteomes" id="UP000005239">
    <property type="component" value="Unassembled WGS sequence"/>
</dbReference>
<organism evidence="1 2">
    <name type="scientific">Pristionchus pacificus</name>
    <name type="common">Parasitic nematode worm</name>
    <dbReference type="NCBI Taxonomy" id="54126"/>
    <lineage>
        <taxon>Eukaryota</taxon>
        <taxon>Metazoa</taxon>
        <taxon>Ecdysozoa</taxon>
        <taxon>Nematoda</taxon>
        <taxon>Chromadorea</taxon>
        <taxon>Rhabditida</taxon>
        <taxon>Rhabditina</taxon>
        <taxon>Diplogasteromorpha</taxon>
        <taxon>Diplogasteroidea</taxon>
        <taxon>Neodiplogasteridae</taxon>
        <taxon>Pristionchus</taxon>
    </lineage>
</organism>
<gene>
    <name evidence="1" type="primary">WBGene00274131</name>
</gene>
<reference evidence="1" key="2">
    <citation type="submission" date="2022-06" db="UniProtKB">
        <authorList>
            <consortium name="EnsemblMetazoa"/>
        </authorList>
    </citation>
    <scope>IDENTIFICATION</scope>
    <source>
        <strain evidence="1">PS312</strain>
    </source>
</reference>
<name>A0A2A6BLC6_PRIPA</name>
<accession>A0A2A6BLC6</accession>
<protein>
    <submittedName>
        <fullName evidence="1">Uncharacterized protein</fullName>
    </submittedName>
</protein>